<keyword evidence="2" id="KW-1185">Reference proteome</keyword>
<evidence type="ECO:0000313" key="2">
    <source>
        <dbReference type="Proteomes" id="UP000224634"/>
    </source>
</evidence>
<dbReference type="STRING" id="1447883.A0A2B7XQR5"/>
<dbReference type="Proteomes" id="UP000224634">
    <property type="component" value="Unassembled WGS sequence"/>
</dbReference>
<evidence type="ECO:0000313" key="1">
    <source>
        <dbReference type="EMBL" id="PGH11299.1"/>
    </source>
</evidence>
<dbReference type="OrthoDB" id="5598852at2759"/>
<reference evidence="1 2" key="1">
    <citation type="submission" date="2017-10" db="EMBL/GenBank/DDBJ databases">
        <title>Comparative genomics in systemic dimorphic fungi from Ajellomycetaceae.</title>
        <authorList>
            <person name="Munoz J.F."/>
            <person name="Mcewen J.G."/>
            <person name="Clay O.K."/>
            <person name="Cuomo C.A."/>
        </authorList>
    </citation>
    <scope>NUCLEOTIDE SEQUENCE [LARGE SCALE GENOMIC DNA]</scope>
    <source>
        <strain evidence="1 2">UAMH7299</strain>
    </source>
</reference>
<comment type="caution">
    <text evidence="1">The sequence shown here is derived from an EMBL/GenBank/DDBJ whole genome shotgun (WGS) entry which is preliminary data.</text>
</comment>
<organism evidence="1 2">
    <name type="scientific">Polytolypa hystricis (strain UAMH7299)</name>
    <dbReference type="NCBI Taxonomy" id="1447883"/>
    <lineage>
        <taxon>Eukaryota</taxon>
        <taxon>Fungi</taxon>
        <taxon>Dikarya</taxon>
        <taxon>Ascomycota</taxon>
        <taxon>Pezizomycotina</taxon>
        <taxon>Eurotiomycetes</taxon>
        <taxon>Eurotiomycetidae</taxon>
        <taxon>Onygenales</taxon>
        <taxon>Onygenales incertae sedis</taxon>
        <taxon>Polytolypa</taxon>
    </lineage>
</organism>
<dbReference type="EMBL" id="PDNA01000134">
    <property type="protein sequence ID" value="PGH11299.1"/>
    <property type="molecule type" value="Genomic_DNA"/>
</dbReference>
<name>A0A2B7XQR5_POLH7</name>
<proteinExistence type="predicted"/>
<protein>
    <submittedName>
        <fullName evidence="1">Uncharacterized protein</fullName>
    </submittedName>
</protein>
<accession>A0A2B7XQR5</accession>
<gene>
    <name evidence="1" type="ORF">AJ80_07199</name>
</gene>
<dbReference type="AlphaFoldDB" id="A0A2B7XQR5"/>
<sequence>MDMHAYEEAKNRHLALTFSQTSATLALCHEKAKDLCGGQVEPLRYQNKSSYLVHAGPKLEFTVGFFLDSVEISPHAIVQAGRTPPSRFAAALSARGRVGAEDGKGMRVYLWKRVHGVSYGEFLYGIPSSNAPWVFVHLCHSATVLIPGAELETRRQDFNTRLQALPAYLDLMFPGAIEECIRSIDSIFSIGMIMFPVDELILNIMADPVTCHVNGIANWASGRPYPFGMYFHIIYWLCGDGRAMQGWGTFNDQEHKWNSFWVSFQAKLGVMPKDIMENVVSAMLAGAIIDYHGTTMLLNTPRLPQGVYECADHKQTHTARFIHLVLHLKQTI</sequence>